<evidence type="ECO:0000313" key="2">
    <source>
        <dbReference type="Proteomes" id="UP000823928"/>
    </source>
</evidence>
<accession>A0A9D1JNG6</accession>
<sequence>MYYYKKNLLGDVDRIYDANKNLVAEYKYDAWGNHRIYNSGGIDITDEISYNSSVAKLNPFRYRGYYYDTETGLYYLNSRYYDPSIGRFINKE</sequence>
<comment type="caution">
    <text evidence="1">The sequence shown here is derived from an EMBL/GenBank/DDBJ whole genome shotgun (WGS) entry which is preliminary data.</text>
</comment>
<protein>
    <recommendedName>
        <fullName evidence="3">RHS repeat-associated core domain-containing protein</fullName>
    </recommendedName>
</protein>
<dbReference type="PANTHER" id="PTHR32305">
    <property type="match status" value="1"/>
</dbReference>
<proteinExistence type="predicted"/>
<dbReference type="Gene3D" id="2.180.10.10">
    <property type="entry name" value="RHS repeat-associated core"/>
    <property type="match status" value="1"/>
</dbReference>
<organism evidence="1 2">
    <name type="scientific">Candidatus Scatousia excrementigallinarum</name>
    <dbReference type="NCBI Taxonomy" id="2840935"/>
    <lineage>
        <taxon>Bacteria</taxon>
        <taxon>Candidatus Scatousia</taxon>
    </lineage>
</organism>
<evidence type="ECO:0000313" key="1">
    <source>
        <dbReference type="EMBL" id="HIS36514.1"/>
    </source>
</evidence>
<dbReference type="NCBIfam" id="TIGR03696">
    <property type="entry name" value="Rhs_assc_core"/>
    <property type="match status" value="1"/>
</dbReference>
<evidence type="ECO:0008006" key="3">
    <source>
        <dbReference type="Google" id="ProtNLM"/>
    </source>
</evidence>
<reference evidence="1" key="1">
    <citation type="submission" date="2020-10" db="EMBL/GenBank/DDBJ databases">
        <authorList>
            <person name="Gilroy R."/>
        </authorList>
    </citation>
    <scope>NUCLEOTIDE SEQUENCE</scope>
    <source>
        <strain evidence="1">6276</strain>
    </source>
</reference>
<gene>
    <name evidence="1" type="ORF">IAC10_07780</name>
</gene>
<dbReference type="InterPro" id="IPR050708">
    <property type="entry name" value="T6SS_VgrG/RHS"/>
</dbReference>
<dbReference type="AlphaFoldDB" id="A0A9D1JNG6"/>
<dbReference type="PANTHER" id="PTHR32305:SF15">
    <property type="entry name" value="PROTEIN RHSA-RELATED"/>
    <property type="match status" value="1"/>
</dbReference>
<dbReference type="Proteomes" id="UP000823928">
    <property type="component" value="Unassembled WGS sequence"/>
</dbReference>
<name>A0A9D1JNG6_9BACT</name>
<dbReference type="EMBL" id="DVIU01000154">
    <property type="protein sequence ID" value="HIS36514.1"/>
    <property type="molecule type" value="Genomic_DNA"/>
</dbReference>
<dbReference type="InterPro" id="IPR022385">
    <property type="entry name" value="Rhs_assc_core"/>
</dbReference>
<reference evidence="1" key="2">
    <citation type="journal article" date="2021" name="PeerJ">
        <title>Extensive microbial diversity within the chicken gut microbiome revealed by metagenomics and culture.</title>
        <authorList>
            <person name="Gilroy R."/>
            <person name="Ravi A."/>
            <person name="Getino M."/>
            <person name="Pursley I."/>
            <person name="Horton D.L."/>
            <person name="Alikhan N.F."/>
            <person name="Baker D."/>
            <person name="Gharbi K."/>
            <person name="Hall N."/>
            <person name="Watson M."/>
            <person name="Adriaenssens E.M."/>
            <person name="Foster-Nyarko E."/>
            <person name="Jarju S."/>
            <person name="Secka A."/>
            <person name="Antonio M."/>
            <person name="Oren A."/>
            <person name="Chaudhuri R.R."/>
            <person name="La Ragione R."/>
            <person name="Hildebrand F."/>
            <person name="Pallen M.J."/>
        </authorList>
    </citation>
    <scope>NUCLEOTIDE SEQUENCE</scope>
    <source>
        <strain evidence="1">6276</strain>
    </source>
</reference>